<organism evidence="9 10">
    <name type="scientific">Shewanella electrica</name>
    <dbReference type="NCBI Taxonomy" id="515560"/>
    <lineage>
        <taxon>Bacteria</taxon>
        <taxon>Pseudomonadati</taxon>
        <taxon>Pseudomonadota</taxon>
        <taxon>Gammaproteobacteria</taxon>
        <taxon>Alteromonadales</taxon>
        <taxon>Shewanellaceae</taxon>
        <taxon>Shewanella</taxon>
    </lineage>
</organism>
<keyword evidence="1 5" id="KW-0056">Arginine metabolism</keyword>
<comment type="similarity">
    <text evidence="5">Belongs to the AspA/AstE family. Succinylglutamate desuccinylase subfamily.</text>
</comment>
<evidence type="ECO:0000256" key="4">
    <source>
        <dbReference type="ARBA" id="ARBA00022833"/>
    </source>
</evidence>
<comment type="cofactor">
    <cofactor evidence="5">
        <name>Zn(2+)</name>
        <dbReference type="ChEBI" id="CHEBI:29105"/>
    </cofactor>
    <text evidence="5">Binds 1 zinc ion per subunit.</text>
</comment>
<comment type="caution">
    <text evidence="9">The sequence shown here is derived from an EMBL/GenBank/DDBJ whole genome shotgun (WGS) entry which is preliminary data.</text>
</comment>
<feature type="binding site" evidence="5">
    <location>
        <position position="63"/>
    </location>
    <ligand>
        <name>Zn(2+)</name>
        <dbReference type="ChEBI" id="CHEBI:29105"/>
    </ligand>
</feature>
<evidence type="ECO:0000256" key="5">
    <source>
        <dbReference type="HAMAP-Rule" id="MF_00767"/>
    </source>
</evidence>
<dbReference type="RefSeq" id="WP_238896495.1">
    <property type="nucleotide sequence ID" value="NZ_JAKOGG010000006.1"/>
</dbReference>
<keyword evidence="2 5" id="KW-0479">Metal-binding</keyword>
<dbReference type="HAMAP" id="MF_00767">
    <property type="entry name" value="Arg_catab_AstE"/>
    <property type="match status" value="1"/>
</dbReference>
<dbReference type="InterPro" id="IPR055438">
    <property type="entry name" value="AstE_AspA_cat"/>
</dbReference>
<feature type="domain" description="Succinylglutamate desuccinylase/Aspartoacylase catalytic" evidence="8">
    <location>
        <begin position="52"/>
        <end position="242"/>
    </location>
</feature>
<dbReference type="EC" id="3.5.1.96" evidence="5 6"/>
<accession>A0ABT2FL42</accession>
<evidence type="ECO:0000259" key="7">
    <source>
        <dbReference type="Pfam" id="PF04952"/>
    </source>
</evidence>
<name>A0ABT2FL42_9GAMM</name>
<dbReference type="PANTHER" id="PTHR15162:SF7">
    <property type="entry name" value="SUCCINYLGLUTAMATE DESUCCINYLASE"/>
    <property type="match status" value="1"/>
</dbReference>
<feature type="active site" evidence="5">
    <location>
        <position position="217"/>
    </location>
</feature>
<evidence type="ECO:0000256" key="2">
    <source>
        <dbReference type="ARBA" id="ARBA00022723"/>
    </source>
</evidence>
<dbReference type="NCBIfam" id="TIGR03242">
    <property type="entry name" value="arg_catab_astE"/>
    <property type="match status" value="1"/>
</dbReference>
<dbReference type="CDD" id="cd03855">
    <property type="entry name" value="M14_ASTE"/>
    <property type="match status" value="1"/>
</dbReference>
<dbReference type="InterPro" id="IPR050178">
    <property type="entry name" value="AspA/AstE_fam"/>
</dbReference>
<dbReference type="NCBIfam" id="NF003706">
    <property type="entry name" value="PRK05324.1"/>
    <property type="match status" value="1"/>
</dbReference>
<evidence type="ECO:0000259" key="8">
    <source>
        <dbReference type="Pfam" id="PF24827"/>
    </source>
</evidence>
<dbReference type="Proteomes" id="UP001201549">
    <property type="component" value="Unassembled WGS sequence"/>
</dbReference>
<gene>
    <name evidence="5 9" type="primary">astE</name>
    <name evidence="9" type="ORF">L9G74_11405</name>
</gene>
<keyword evidence="3 5" id="KW-0378">Hydrolase</keyword>
<feature type="domain" description="AstE/AspA barrel-sandwich hybrid" evidence="7">
    <location>
        <begin position="257"/>
        <end position="329"/>
    </location>
</feature>
<keyword evidence="10" id="KW-1185">Reference proteome</keyword>
<keyword evidence="4 5" id="KW-0862">Zinc</keyword>
<feature type="binding site" evidence="5">
    <location>
        <position position="60"/>
    </location>
    <ligand>
        <name>Zn(2+)</name>
        <dbReference type="ChEBI" id="CHEBI:29105"/>
    </ligand>
</feature>
<protein>
    <recommendedName>
        <fullName evidence="5 6">Succinylglutamate desuccinylase</fullName>
        <ecNumber evidence="5 6">3.5.1.96</ecNumber>
    </recommendedName>
</protein>
<reference evidence="9 10" key="1">
    <citation type="submission" date="2022-02" db="EMBL/GenBank/DDBJ databases">
        <authorList>
            <person name="Zhuang L."/>
        </authorList>
    </citation>
    <scope>NUCLEOTIDE SEQUENCE [LARGE SCALE GENOMIC DNA]</scope>
    <source>
        <strain evidence="9 10">C32</strain>
    </source>
</reference>
<dbReference type="PIRSF" id="PIRSF017020">
    <property type="entry name" value="AstE"/>
    <property type="match status" value="1"/>
</dbReference>
<evidence type="ECO:0000256" key="1">
    <source>
        <dbReference type="ARBA" id="ARBA00022503"/>
    </source>
</evidence>
<dbReference type="Gene3D" id="3.40.630.10">
    <property type="entry name" value="Zn peptidases"/>
    <property type="match status" value="1"/>
</dbReference>
<dbReference type="InterPro" id="IPR007036">
    <property type="entry name" value="Aste_AspA_hybrid_dom"/>
</dbReference>
<evidence type="ECO:0000256" key="6">
    <source>
        <dbReference type="NCBIfam" id="TIGR03242"/>
    </source>
</evidence>
<dbReference type="EMBL" id="JAKOGG010000006">
    <property type="protein sequence ID" value="MCS4557051.1"/>
    <property type="molecule type" value="Genomic_DNA"/>
</dbReference>
<evidence type="ECO:0000313" key="10">
    <source>
        <dbReference type="Proteomes" id="UP001201549"/>
    </source>
</evidence>
<feature type="binding site" evidence="5">
    <location>
        <position position="153"/>
    </location>
    <ligand>
        <name>Zn(2+)</name>
        <dbReference type="ChEBI" id="CHEBI:29105"/>
    </ligand>
</feature>
<dbReference type="SUPFAM" id="SSF53187">
    <property type="entry name" value="Zn-dependent exopeptidases"/>
    <property type="match status" value="1"/>
</dbReference>
<reference evidence="10" key="2">
    <citation type="submission" date="2023-07" db="EMBL/GenBank/DDBJ databases">
        <title>Shewanella mangrovi sp. nov., an acetaldehyde- degrading bacterium isolated from mangrove sediment.</title>
        <authorList>
            <person name="Liu Y."/>
        </authorList>
    </citation>
    <scope>NUCLEOTIDE SEQUENCE [LARGE SCALE GENOMIC DNA]</scope>
    <source>
        <strain evidence="10">C32</strain>
    </source>
</reference>
<comment type="catalytic activity">
    <reaction evidence="5">
        <text>N-succinyl-L-glutamate + H2O = L-glutamate + succinate</text>
        <dbReference type="Rhea" id="RHEA:15169"/>
        <dbReference type="ChEBI" id="CHEBI:15377"/>
        <dbReference type="ChEBI" id="CHEBI:29985"/>
        <dbReference type="ChEBI" id="CHEBI:30031"/>
        <dbReference type="ChEBI" id="CHEBI:58763"/>
        <dbReference type="EC" id="3.5.1.96"/>
    </reaction>
</comment>
<dbReference type="Pfam" id="PF04952">
    <property type="entry name" value="AstE_AspA_hybrid"/>
    <property type="match status" value="1"/>
</dbReference>
<dbReference type="Pfam" id="PF24827">
    <property type="entry name" value="AstE_AspA_cat"/>
    <property type="match status" value="1"/>
</dbReference>
<dbReference type="PANTHER" id="PTHR15162">
    <property type="entry name" value="ASPARTOACYLASE"/>
    <property type="match status" value="1"/>
</dbReference>
<comment type="pathway">
    <text evidence="5">Amino-acid degradation; L-arginine degradation via AST pathway; L-glutamate and succinate from L-arginine: step 5/5.</text>
</comment>
<proteinExistence type="inferred from homology"/>
<dbReference type="InterPro" id="IPR016681">
    <property type="entry name" value="SuccinylGlu_desuccinylase"/>
</dbReference>
<sequence length="338" mass="37244">MGAKMFSNDDLLQSLLAAATPLSDHVTHEHFSAQLLAEGILLIEPQQAGDTDIVLSCGIHGNETAPIELCNKLLQQIFTGELQPKQRLLFIFGNPTAMRQATRFVVENLNRLFCGSHQQGEQNLERQRAAELEQALVTFFNDASRQRIHWDLHTAIRSSKHEKFAVCPYQPQRGYQRQTLAPLAAAGIEAFLFNHAPAFTFSYHSSHTFGADAFTVELGKVAPFGDNDLSRLSALEQVLRALIEQQPLAADNNTLAQAKFYQVKRVITRDETEFSFTFPDDTANFTAFTAGDAIAKNGNKTVFCDVTGEAVVFPNAKVAIGQRAALCVVSVALNDVCM</sequence>
<evidence type="ECO:0000256" key="3">
    <source>
        <dbReference type="ARBA" id="ARBA00022801"/>
    </source>
</evidence>
<evidence type="ECO:0000313" key="9">
    <source>
        <dbReference type="EMBL" id="MCS4557051.1"/>
    </source>
</evidence>
<dbReference type="GO" id="GO:0009017">
    <property type="term" value="F:succinylglutamate desuccinylase activity"/>
    <property type="evidence" value="ECO:0007669"/>
    <property type="project" value="UniProtKB-EC"/>
</dbReference>
<comment type="function">
    <text evidence="5">Transforms N(2)-succinylglutamate into succinate and glutamate.</text>
</comment>